<dbReference type="EMBL" id="DS547108">
    <property type="protein sequence ID" value="EDR06587.1"/>
    <property type="molecule type" value="Genomic_DNA"/>
</dbReference>
<dbReference type="Proteomes" id="UP000001194">
    <property type="component" value="Unassembled WGS sequence"/>
</dbReference>
<dbReference type="InParanoid" id="B0DG62"/>
<evidence type="ECO:0000313" key="2">
    <source>
        <dbReference type="Proteomes" id="UP000001194"/>
    </source>
</evidence>
<dbReference type="RefSeq" id="XP_001882959.1">
    <property type="nucleotide sequence ID" value="XM_001882924.1"/>
</dbReference>
<accession>B0DG62</accession>
<dbReference type="GeneID" id="6078491"/>
<gene>
    <name evidence="1" type="ORF">LACBIDRAFT_300161</name>
</gene>
<reference evidence="1 2" key="1">
    <citation type="journal article" date="2008" name="Nature">
        <title>The genome of Laccaria bicolor provides insights into mycorrhizal symbiosis.</title>
        <authorList>
            <person name="Martin F."/>
            <person name="Aerts A."/>
            <person name="Ahren D."/>
            <person name="Brun A."/>
            <person name="Danchin E.G.J."/>
            <person name="Duchaussoy F."/>
            <person name="Gibon J."/>
            <person name="Kohler A."/>
            <person name="Lindquist E."/>
            <person name="Pereda V."/>
            <person name="Salamov A."/>
            <person name="Shapiro H.J."/>
            <person name="Wuyts J."/>
            <person name="Blaudez D."/>
            <person name="Buee M."/>
            <person name="Brokstein P."/>
            <person name="Canbaeck B."/>
            <person name="Cohen D."/>
            <person name="Courty P.E."/>
            <person name="Coutinho P.M."/>
            <person name="Delaruelle C."/>
            <person name="Detter J.C."/>
            <person name="Deveau A."/>
            <person name="DiFazio S."/>
            <person name="Duplessis S."/>
            <person name="Fraissinet-Tachet L."/>
            <person name="Lucic E."/>
            <person name="Frey-Klett P."/>
            <person name="Fourrey C."/>
            <person name="Feussner I."/>
            <person name="Gay G."/>
            <person name="Grimwood J."/>
            <person name="Hoegger P.J."/>
            <person name="Jain P."/>
            <person name="Kilaru S."/>
            <person name="Labbe J."/>
            <person name="Lin Y.C."/>
            <person name="Legue V."/>
            <person name="Le Tacon F."/>
            <person name="Marmeisse R."/>
            <person name="Melayah D."/>
            <person name="Montanini B."/>
            <person name="Muratet M."/>
            <person name="Nehls U."/>
            <person name="Niculita-Hirzel H."/>
            <person name="Oudot-Le Secq M.P."/>
            <person name="Peter M."/>
            <person name="Quesneville H."/>
            <person name="Rajashekar B."/>
            <person name="Reich M."/>
            <person name="Rouhier N."/>
            <person name="Schmutz J."/>
            <person name="Yin T."/>
            <person name="Chalot M."/>
            <person name="Henrissat B."/>
            <person name="Kuees U."/>
            <person name="Lucas S."/>
            <person name="Van de Peer Y."/>
            <person name="Podila G.K."/>
            <person name="Polle A."/>
            <person name="Pukkila P.J."/>
            <person name="Richardson P.M."/>
            <person name="Rouze P."/>
            <person name="Sanders I.R."/>
            <person name="Stajich J.E."/>
            <person name="Tunlid A."/>
            <person name="Tuskan G."/>
            <person name="Grigoriev I.V."/>
        </authorList>
    </citation>
    <scope>NUCLEOTIDE SEQUENCE [LARGE SCALE GENOMIC DNA]</scope>
    <source>
        <strain evidence="2">S238N-H82 / ATCC MYA-4686</strain>
    </source>
</reference>
<dbReference type="KEGG" id="lbc:LACBIDRAFT_300161"/>
<dbReference type="HOGENOM" id="CLU_2638486_0_0_1"/>
<proteinExistence type="predicted"/>
<dbReference type="AlphaFoldDB" id="B0DG62"/>
<organism evidence="2">
    <name type="scientific">Laccaria bicolor (strain S238N-H82 / ATCC MYA-4686)</name>
    <name type="common">Bicoloured deceiver</name>
    <name type="synonym">Laccaria laccata var. bicolor</name>
    <dbReference type="NCBI Taxonomy" id="486041"/>
    <lineage>
        <taxon>Eukaryota</taxon>
        <taxon>Fungi</taxon>
        <taxon>Dikarya</taxon>
        <taxon>Basidiomycota</taxon>
        <taxon>Agaricomycotina</taxon>
        <taxon>Agaricomycetes</taxon>
        <taxon>Agaricomycetidae</taxon>
        <taxon>Agaricales</taxon>
        <taxon>Agaricineae</taxon>
        <taxon>Hydnangiaceae</taxon>
        <taxon>Laccaria</taxon>
    </lineage>
</organism>
<name>B0DG62_LACBS</name>
<keyword evidence="2" id="KW-1185">Reference proteome</keyword>
<sequence>MADACAGLQSIVRAFVVAGSPVAGSAISASSAFAASAEPGSAVPTLICPFHKSSAFRCGKRRAVPSRTLCPVCGRQT</sequence>
<evidence type="ECO:0000313" key="1">
    <source>
        <dbReference type="EMBL" id="EDR06587.1"/>
    </source>
</evidence>
<protein>
    <submittedName>
        <fullName evidence="1">Predicted protein</fullName>
    </submittedName>
</protein>